<organism evidence="5">
    <name type="scientific">hydrothermal vent metagenome</name>
    <dbReference type="NCBI Taxonomy" id="652676"/>
    <lineage>
        <taxon>unclassified sequences</taxon>
        <taxon>metagenomes</taxon>
        <taxon>ecological metagenomes</taxon>
    </lineage>
</organism>
<keyword evidence="2" id="KW-0808">Transferase</keyword>
<name>A0A3B1DQP5_9ZZZZ</name>
<feature type="domain" description="Glycosyltransferase 2-like" evidence="4">
    <location>
        <begin position="45"/>
        <end position="181"/>
    </location>
</feature>
<dbReference type="InterPro" id="IPR001173">
    <property type="entry name" value="Glyco_trans_2-like"/>
</dbReference>
<proteinExistence type="predicted"/>
<evidence type="ECO:0000256" key="2">
    <source>
        <dbReference type="ARBA" id="ARBA00022679"/>
    </source>
</evidence>
<dbReference type="EMBL" id="UOGL01000206">
    <property type="protein sequence ID" value="VAX38454.1"/>
    <property type="molecule type" value="Genomic_DNA"/>
</dbReference>
<sequence length="416" mass="46761">MMETFFYLLSGIVLWTYFGYPLVILIRAAVWKRPYRSESITPKVSMIIACYNEEEGIQAKLENILSLDYPEEQLEVIIVSDGSTDQTEEIVRQYCNNQVQLICLLRGGKAPALNAAVATARGEVLIFSDANSMYRADAIQNIVRPFADLDVGGVAGNQVYRSAQQSGIAADGEKSYWDFDRMLKVAQSCSGNAISATGAIYAIRRCLFREVPDGVTDDFVTSTQIIAQKKRLVFEPKAICYEPVAGAVKAEFGRKTRVITRGLRGVIVMRELLNPFQHGFYSLQLFSHKVLRRLVVFPLVALALITPFLWNNGWWFQVATLLQVALYCAAIAGLLMSKTNLKSPKCFSVPFYFCMVNTAVIVAVVNTLRNKRIALWNPERPNTPSITTTNPCHSQCDTHQFESYKECKEELEEVRK</sequence>
<feature type="transmembrane region" description="Helical" evidence="3">
    <location>
        <begin position="349"/>
        <end position="368"/>
    </location>
</feature>
<feature type="transmembrane region" description="Helical" evidence="3">
    <location>
        <begin position="316"/>
        <end position="337"/>
    </location>
</feature>
<evidence type="ECO:0000256" key="1">
    <source>
        <dbReference type="ARBA" id="ARBA00022676"/>
    </source>
</evidence>
<evidence type="ECO:0000259" key="4">
    <source>
        <dbReference type="Pfam" id="PF00535"/>
    </source>
</evidence>
<dbReference type="PANTHER" id="PTHR43630">
    <property type="entry name" value="POLY-BETA-1,6-N-ACETYL-D-GLUCOSAMINE SYNTHASE"/>
    <property type="match status" value="1"/>
</dbReference>
<dbReference type="GO" id="GO:0016757">
    <property type="term" value="F:glycosyltransferase activity"/>
    <property type="evidence" value="ECO:0007669"/>
    <property type="project" value="UniProtKB-KW"/>
</dbReference>
<keyword evidence="3" id="KW-1133">Transmembrane helix</keyword>
<evidence type="ECO:0000313" key="5">
    <source>
        <dbReference type="EMBL" id="VAX38454.1"/>
    </source>
</evidence>
<keyword evidence="3" id="KW-0472">Membrane</keyword>
<evidence type="ECO:0000256" key="3">
    <source>
        <dbReference type="SAM" id="Phobius"/>
    </source>
</evidence>
<dbReference type="Pfam" id="PF00535">
    <property type="entry name" value="Glycos_transf_2"/>
    <property type="match status" value="1"/>
</dbReference>
<accession>A0A3B1DQP5</accession>
<keyword evidence="1" id="KW-0328">Glycosyltransferase</keyword>
<keyword evidence="3" id="KW-0812">Transmembrane</keyword>
<dbReference type="AlphaFoldDB" id="A0A3B1DQP5"/>
<gene>
    <name evidence="5" type="ORF">MNBD_PLANCTO02-1032</name>
</gene>
<protein>
    <recommendedName>
        <fullName evidence="4">Glycosyltransferase 2-like domain-containing protein</fullName>
    </recommendedName>
</protein>
<dbReference type="SUPFAM" id="SSF53448">
    <property type="entry name" value="Nucleotide-diphospho-sugar transferases"/>
    <property type="match status" value="1"/>
</dbReference>
<dbReference type="CDD" id="cd06439">
    <property type="entry name" value="CESA_like_1"/>
    <property type="match status" value="1"/>
</dbReference>
<reference evidence="5" key="1">
    <citation type="submission" date="2018-06" db="EMBL/GenBank/DDBJ databases">
        <authorList>
            <person name="Zhirakovskaya E."/>
        </authorList>
    </citation>
    <scope>NUCLEOTIDE SEQUENCE</scope>
</reference>
<dbReference type="Gene3D" id="3.90.550.10">
    <property type="entry name" value="Spore Coat Polysaccharide Biosynthesis Protein SpsA, Chain A"/>
    <property type="match status" value="1"/>
</dbReference>
<dbReference type="PANTHER" id="PTHR43630:SF1">
    <property type="entry name" value="POLY-BETA-1,6-N-ACETYL-D-GLUCOSAMINE SYNTHASE"/>
    <property type="match status" value="1"/>
</dbReference>
<feature type="transmembrane region" description="Helical" evidence="3">
    <location>
        <begin position="6"/>
        <end position="30"/>
    </location>
</feature>
<feature type="transmembrane region" description="Helical" evidence="3">
    <location>
        <begin position="290"/>
        <end position="310"/>
    </location>
</feature>
<dbReference type="InterPro" id="IPR029044">
    <property type="entry name" value="Nucleotide-diphossugar_trans"/>
</dbReference>